<dbReference type="Gene3D" id="3.40.50.720">
    <property type="entry name" value="NAD(P)-binding Rossmann-like Domain"/>
    <property type="match status" value="1"/>
</dbReference>
<dbReference type="InterPro" id="IPR036291">
    <property type="entry name" value="NAD(P)-bd_dom_sf"/>
</dbReference>
<keyword evidence="5" id="KW-1185">Reference proteome</keyword>
<evidence type="ECO:0000259" key="3">
    <source>
        <dbReference type="Pfam" id="PF13460"/>
    </source>
</evidence>
<name>A0A7I8KK13_SPIIN</name>
<feature type="domain" description="NAD(P)-binding" evidence="3">
    <location>
        <begin position="127"/>
        <end position="346"/>
    </location>
</feature>
<evidence type="ECO:0000256" key="2">
    <source>
        <dbReference type="SAM" id="MobiDB-lite"/>
    </source>
</evidence>
<feature type="coiled-coil region" evidence="1">
    <location>
        <begin position="398"/>
        <end position="442"/>
    </location>
</feature>
<dbReference type="AlphaFoldDB" id="A0A7I8KK13"/>
<proteinExistence type="predicted"/>
<dbReference type="EMBL" id="LR746269">
    <property type="protein sequence ID" value="CAA7398100.1"/>
    <property type="molecule type" value="Genomic_DNA"/>
</dbReference>
<feature type="region of interest" description="Disordered" evidence="2">
    <location>
        <begin position="1"/>
        <end position="26"/>
    </location>
</feature>
<evidence type="ECO:0000313" key="5">
    <source>
        <dbReference type="Proteomes" id="UP000663760"/>
    </source>
</evidence>
<sequence length="550" mass="57427">MAPALSSSSFRLAAAQPHAKSHFRSSARSATAATVFAKLGGGNGPPAFPSFRIGGRGRPQGEEDEGAEAEGAPKKNPFFLDIDFSKLGEDARSLVPAAGNGSSSSPSTALIFSNRRRKDPLTVFVAGASGQAGVRITRTLLRRGFSVRAGVPDLAAAQELARIAAQYKIITPEESKRLNAVESGFGDAESIARAIGNATKVVVTVGRGEDGPSAAVTTDDAFRVVQAAQLAGVGHVVVIYDAAAGSPEPSTNNVLDGITSFFSNIFSPAKPSLTVGQFLEKVAKETEVSYTLVKASLADDIAAEQVEPRGLVVAGEGTGAAAGAGTAGDYKVPKSQIASLVADVMSNVSVAENKVVEVSARSTAPSRPINELFSAIPEDGRRKAYKEAVAKAKAEEEALIASEKAREAADMAKKLEEEMKKLSEQEAQAANLADEARKKALEAGASMESILAKAKGISGDFSWDKLGSQFATAIAQRSEEIPKTQVATVRGQAKARALPPLKAVVRSPPPKPTPKPAPPRARPSPTTQKPEVKKVFGGLFRQETIYVDDD</sequence>
<feature type="region of interest" description="Disordered" evidence="2">
    <location>
        <begin position="46"/>
        <end position="74"/>
    </location>
</feature>
<feature type="region of interest" description="Disordered" evidence="2">
    <location>
        <begin position="490"/>
        <end position="534"/>
    </location>
</feature>
<feature type="compositionally biased region" description="Low complexity" evidence="2">
    <location>
        <begin position="1"/>
        <end position="15"/>
    </location>
</feature>
<dbReference type="SUPFAM" id="SSF51735">
    <property type="entry name" value="NAD(P)-binding Rossmann-fold domains"/>
    <property type="match status" value="1"/>
</dbReference>
<dbReference type="Pfam" id="PF13460">
    <property type="entry name" value="NAD_binding_10"/>
    <property type="match status" value="1"/>
</dbReference>
<organism evidence="4 5">
    <name type="scientific">Spirodela intermedia</name>
    <name type="common">Intermediate duckweed</name>
    <dbReference type="NCBI Taxonomy" id="51605"/>
    <lineage>
        <taxon>Eukaryota</taxon>
        <taxon>Viridiplantae</taxon>
        <taxon>Streptophyta</taxon>
        <taxon>Embryophyta</taxon>
        <taxon>Tracheophyta</taxon>
        <taxon>Spermatophyta</taxon>
        <taxon>Magnoliopsida</taxon>
        <taxon>Liliopsida</taxon>
        <taxon>Araceae</taxon>
        <taxon>Lemnoideae</taxon>
        <taxon>Spirodela</taxon>
    </lineage>
</organism>
<dbReference type="CDD" id="cd22249">
    <property type="entry name" value="UDM1_RNF168_RNF169-like"/>
    <property type="match status" value="1"/>
</dbReference>
<dbReference type="PANTHER" id="PTHR47711">
    <property type="entry name" value="PROTEIN PLASTID TRANSCRIPTIONALLY ACTIVE 16, CHLOROPLASTIC"/>
    <property type="match status" value="1"/>
</dbReference>
<evidence type="ECO:0000313" key="4">
    <source>
        <dbReference type="EMBL" id="CAA7398100.1"/>
    </source>
</evidence>
<dbReference type="Proteomes" id="UP000663760">
    <property type="component" value="Chromosome 6"/>
</dbReference>
<accession>A0A7I8KK13</accession>
<protein>
    <recommendedName>
        <fullName evidence="3">NAD(P)-binding domain-containing protein</fullName>
    </recommendedName>
</protein>
<dbReference type="OrthoDB" id="514963at2759"/>
<evidence type="ECO:0000256" key="1">
    <source>
        <dbReference type="SAM" id="Coils"/>
    </source>
</evidence>
<dbReference type="InterPro" id="IPR016040">
    <property type="entry name" value="NAD(P)-bd_dom"/>
</dbReference>
<feature type="compositionally biased region" description="Pro residues" evidence="2">
    <location>
        <begin position="507"/>
        <end position="522"/>
    </location>
</feature>
<reference evidence="4" key="1">
    <citation type="submission" date="2020-02" db="EMBL/GenBank/DDBJ databases">
        <authorList>
            <person name="Scholz U."/>
            <person name="Mascher M."/>
            <person name="Fiebig A."/>
        </authorList>
    </citation>
    <scope>NUCLEOTIDE SEQUENCE</scope>
</reference>
<keyword evidence="1" id="KW-0175">Coiled coil</keyword>
<dbReference type="PANTHER" id="PTHR47711:SF2">
    <property type="entry name" value="PROTEIN PLASTID TRANSCRIPTIONALLY ACTIVE 16, CHLOROPLASTIC"/>
    <property type="match status" value="1"/>
</dbReference>
<gene>
    <name evidence="4" type="ORF">SI8410_06008765</name>
</gene>